<dbReference type="GO" id="GO:0003677">
    <property type="term" value="F:DNA binding"/>
    <property type="evidence" value="ECO:0007669"/>
    <property type="project" value="UniProtKB-KW"/>
</dbReference>
<comment type="caution">
    <text evidence="6">The sequence shown here is derived from an EMBL/GenBank/DDBJ whole genome shotgun (WGS) entry which is preliminary data.</text>
</comment>
<evidence type="ECO:0000256" key="2">
    <source>
        <dbReference type="ARBA" id="ARBA00023082"/>
    </source>
</evidence>
<dbReference type="SUPFAM" id="SSF88946">
    <property type="entry name" value="Sigma2 domain of RNA polymerase sigma factors"/>
    <property type="match status" value="1"/>
</dbReference>
<evidence type="ECO:0000256" key="4">
    <source>
        <dbReference type="ARBA" id="ARBA00023163"/>
    </source>
</evidence>
<dbReference type="InterPro" id="IPR007627">
    <property type="entry name" value="RNA_pol_sigma70_r2"/>
</dbReference>
<dbReference type="InterPro" id="IPR036388">
    <property type="entry name" value="WH-like_DNA-bd_sf"/>
</dbReference>
<keyword evidence="2" id="KW-0731">Sigma factor</keyword>
<dbReference type="InterPro" id="IPR014284">
    <property type="entry name" value="RNA_pol_sigma-70_dom"/>
</dbReference>
<dbReference type="InterPro" id="IPR013325">
    <property type="entry name" value="RNA_pol_sigma_r2"/>
</dbReference>
<dbReference type="NCBIfam" id="TIGR02937">
    <property type="entry name" value="sigma70-ECF"/>
    <property type="match status" value="1"/>
</dbReference>
<dbReference type="InterPro" id="IPR000943">
    <property type="entry name" value="RNA_pol_sigma70"/>
</dbReference>
<keyword evidence="3" id="KW-0238">DNA-binding</keyword>
<dbReference type="AlphaFoldDB" id="A0A9D9H3C4"/>
<sequence length="238" mass="27510">MNDIYELIEKAQNGDVKAKERIVSENTGLIWSIVRRFKSRGCDMDDLFQIGAIGLLKCIDKFDTSFDVKFSTYAVPMILGEIKRFMRDDGIIKVSRPIKETAIKIKYEIDDFVRKNGKEPSISYLSEKLDLPKDDIIIAMESSKDVESIFSTVYQSDGNPVFLIDKLSNKDDSEKFTDIIAIKEILSKLDSKERSIIFMRYFEDKTQTEISKILGISQVQVSRIEKRVIENIRNNFYK</sequence>
<dbReference type="GO" id="GO:0006352">
    <property type="term" value="P:DNA-templated transcription initiation"/>
    <property type="evidence" value="ECO:0007669"/>
    <property type="project" value="InterPro"/>
</dbReference>
<proteinExistence type="predicted"/>
<keyword evidence="4" id="KW-0804">Transcription</keyword>
<dbReference type="PANTHER" id="PTHR30385">
    <property type="entry name" value="SIGMA FACTOR F FLAGELLAR"/>
    <property type="match status" value="1"/>
</dbReference>
<evidence type="ECO:0000313" key="6">
    <source>
        <dbReference type="EMBL" id="MBO8434931.1"/>
    </source>
</evidence>
<dbReference type="PRINTS" id="PR00046">
    <property type="entry name" value="SIGMA70FCT"/>
</dbReference>
<dbReference type="Pfam" id="PF04542">
    <property type="entry name" value="Sigma70_r2"/>
    <property type="match status" value="1"/>
</dbReference>
<dbReference type="Pfam" id="PF04545">
    <property type="entry name" value="Sigma70_r4"/>
    <property type="match status" value="1"/>
</dbReference>
<dbReference type="SUPFAM" id="SSF88659">
    <property type="entry name" value="Sigma3 and sigma4 domains of RNA polymerase sigma factors"/>
    <property type="match status" value="2"/>
</dbReference>
<accession>A0A9D9H3C4</accession>
<name>A0A9D9H3C4_9FIRM</name>
<dbReference type="InterPro" id="IPR013324">
    <property type="entry name" value="RNA_pol_sigma_r3/r4-like"/>
</dbReference>
<dbReference type="Gene3D" id="1.20.120.1810">
    <property type="match status" value="1"/>
</dbReference>
<dbReference type="InterPro" id="IPR007630">
    <property type="entry name" value="RNA_pol_sigma70_r4"/>
</dbReference>
<dbReference type="EMBL" id="JADIMX010000119">
    <property type="protein sequence ID" value="MBO8434931.1"/>
    <property type="molecule type" value="Genomic_DNA"/>
</dbReference>
<evidence type="ECO:0000313" key="7">
    <source>
        <dbReference type="Proteomes" id="UP000823611"/>
    </source>
</evidence>
<dbReference type="NCBIfam" id="NF004052">
    <property type="entry name" value="PRK05572.1"/>
    <property type="match status" value="1"/>
</dbReference>
<dbReference type="GO" id="GO:0016987">
    <property type="term" value="F:sigma factor activity"/>
    <property type="evidence" value="ECO:0007669"/>
    <property type="project" value="UniProtKB-KW"/>
</dbReference>
<dbReference type="PANTHER" id="PTHR30385:SF4">
    <property type="entry name" value="RNA POLYMERASE SIGMA-E FACTOR"/>
    <property type="match status" value="1"/>
</dbReference>
<reference evidence="6" key="1">
    <citation type="submission" date="2020-10" db="EMBL/GenBank/DDBJ databases">
        <authorList>
            <person name="Gilroy R."/>
        </authorList>
    </citation>
    <scope>NUCLEOTIDE SEQUENCE</scope>
    <source>
        <strain evidence="6">F6-4510</strain>
    </source>
</reference>
<evidence type="ECO:0000259" key="5">
    <source>
        <dbReference type="PROSITE" id="PS00716"/>
    </source>
</evidence>
<keyword evidence="1" id="KW-0805">Transcription regulation</keyword>
<dbReference type="NCBIfam" id="TIGR02980">
    <property type="entry name" value="SigBFG"/>
    <property type="match status" value="1"/>
</dbReference>
<dbReference type="Gene3D" id="1.10.10.10">
    <property type="entry name" value="Winged helix-like DNA-binding domain superfamily/Winged helix DNA-binding domain"/>
    <property type="match status" value="2"/>
</dbReference>
<dbReference type="InterPro" id="IPR014322">
    <property type="entry name" value="RNA_pol_sigma-B/F/G"/>
</dbReference>
<dbReference type="PROSITE" id="PS00716">
    <property type="entry name" value="SIGMA70_2"/>
    <property type="match status" value="1"/>
</dbReference>
<evidence type="ECO:0000256" key="1">
    <source>
        <dbReference type="ARBA" id="ARBA00023015"/>
    </source>
</evidence>
<gene>
    <name evidence="6" type="ORF">IAC55_06395</name>
</gene>
<dbReference type="Proteomes" id="UP000823611">
    <property type="component" value="Unassembled WGS sequence"/>
</dbReference>
<feature type="domain" description="RNA polymerase sigma-70" evidence="5">
    <location>
        <begin position="206"/>
        <end position="232"/>
    </location>
</feature>
<dbReference type="CDD" id="cd06171">
    <property type="entry name" value="Sigma70_r4"/>
    <property type="match status" value="1"/>
</dbReference>
<evidence type="ECO:0000256" key="3">
    <source>
        <dbReference type="ARBA" id="ARBA00023125"/>
    </source>
</evidence>
<protein>
    <submittedName>
        <fullName evidence="6">RNA polymerase sporulation sigma factor, SigF/SigG family</fullName>
    </submittedName>
</protein>
<reference evidence="6" key="2">
    <citation type="journal article" date="2021" name="PeerJ">
        <title>Extensive microbial diversity within the chicken gut microbiome revealed by metagenomics and culture.</title>
        <authorList>
            <person name="Gilroy R."/>
            <person name="Ravi A."/>
            <person name="Getino M."/>
            <person name="Pursley I."/>
            <person name="Horton D.L."/>
            <person name="Alikhan N.F."/>
            <person name="Baker D."/>
            <person name="Gharbi K."/>
            <person name="Hall N."/>
            <person name="Watson M."/>
            <person name="Adriaenssens E.M."/>
            <person name="Foster-Nyarko E."/>
            <person name="Jarju S."/>
            <person name="Secka A."/>
            <person name="Antonio M."/>
            <person name="Oren A."/>
            <person name="Chaudhuri R.R."/>
            <person name="La Ragione R."/>
            <person name="Hildebrand F."/>
            <person name="Pallen M.J."/>
        </authorList>
    </citation>
    <scope>NUCLEOTIDE SEQUENCE</scope>
    <source>
        <strain evidence="6">F6-4510</strain>
    </source>
</reference>
<organism evidence="6 7">
    <name type="scientific">Candidatus Fimicola merdigallinarum</name>
    <dbReference type="NCBI Taxonomy" id="2840819"/>
    <lineage>
        <taxon>Bacteria</taxon>
        <taxon>Bacillati</taxon>
        <taxon>Bacillota</taxon>
        <taxon>Clostridia</taxon>
        <taxon>Lachnospirales</taxon>
        <taxon>Lachnospiraceae</taxon>
        <taxon>Lachnospiraceae incertae sedis</taxon>
        <taxon>Candidatus Fimicola</taxon>
    </lineage>
</organism>